<dbReference type="GO" id="GO:0006825">
    <property type="term" value="P:copper ion transport"/>
    <property type="evidence" value="ECO:0007669"/>
    <property type="project" value="InterPro"/>
</dbReference>
<evidence type="ECO:0000313" key="2">
    <source>
        <dbReference type="EMBL" id="QTA80686.1"/>
    </source>
</evidence>
<dbReference type="InterPro" id="IPR000428">
    <property type="entry name" value="Cu-bd"/>
</dbReference>
<organism evidence="2 3">
    <name type="scientific">Desulfonema limicola</name>
    <dbReference type="NCBI Taxonomy" id="45656"/>
    <lineage>
        <taxon>Bacteria</taxon>
        <taxon>Pseudomonadati</taxon>
        <taxon>Thermodesulfobacteriota</taxon>
        <taxon>Desulfobacteria</taxon>
        <taxon>Desulfobacterales</taxon>
        <taxon>Desulfococcaceae</taxon>
        <taxon>Desulfonema</taxon>
    </lineage>
</organism>
<dbReference type="AlphaFoldDB" id="A0A975B860"/>
<protein>
    <submittedName>
        <fullName evidence="2">Copper chaperone</fullName>
    </submittedName>
</protein>
<dbReference type="RefSeq" id="WP_207692302.1">
    <property type="nucleotide sequence ID" value="NZ_CP061799.1"/>
</dbReference>
<evidence type="ECO:0000313" key="3">
    <source>
        <dbReference type="Proteomes" id="UP000663720"/>
    </source>
</evidence>
<proteinExistence type="predicted"/>
<name>A0A975B860_9BACT</name>
<reference evidence="2" key="1">
    <citation type="journal article" date="2021" name="Microb. Physiol.">
        <title>Proteogenomic Insights into the Physiology of Marine, Sulfate-Reducing, Filamentous Desulfonema limicola and Desulfonema magnum.</title>
        <authorList>
            <person name="Schnaars V."/>
            <person name="Wohlbrand L."/>
            <person name="Scheve S."/>
            <person name="Hinrichs C."/>
            <person name="Reinhardt R."/>
            <person name="Rabus R."/>
        </authorList>
    </citation>
    <scope>NUCLEOTIDE SEQUENCE</scope>
    <source>
        <strain evidence="2">5ac10</strain>
    </source>
</reference>
<dbReference type="Gene3D" id="3.30.70.100">
    <property type="match status" value="1"/>
</dbReference>
<dbReference type="KEGG" id="dli:dnl_29970"/>
<accession>A0A975B860</accession>
<dbReference type="Pfam" id="PF00403">
    <property type="entry name" value="HMA"/>
    <property type="match status" value="1"/>
</dbReference>
<gene>
    <name evidence="2" type="primary">copZ</name>
    <name evidence="2" type="ORF">dnl_29970</name>
</gene>
<dbReference type="Proteomes" id="UP000663720">
    <property type="component" value="Chromosome"/>
</dbReference>
<dbReference type="PRINTS" id="PR00944">
    <property type="entry name" value="CUEXPORT"/>
</dbReference>
<dbReference type="PROSITE" id="PS50846">
    <property type="entry name" value="HMA_2"/>
    <property type="match status" value="1"/>
</dbReference>
<dbReference type="SUPFAM" id="SSF55008">
    <property type="entry name" value="HMA, heavy metal-associated domain"/>
    <property type="match status" value="1"/>
</dbReference>
<dbReference type="EMBL" id="CP061799">
    <property type="protein sequence ID" value="QTA80686.1"/>
    <property type="molecule type" value="Genomic_DNA"/>
</dbReference>
<sequence length="68" mass="7505">MEKQTFTIPNISCSHCTKAVENELLEMDGISSVYSDVETKSVTVQWDTPASLEKILAALEDINYPAAQ</sequence>
<keyword evidence="3" id="KW-1185">Reference proteome</keyword>
<dbReference type="GO" id="GO:0005507">
    <property type="term" value="F:copper ion binding"/>
    <property type="evidence" value="ECO:0007669"/>
    <property type="project" value="InterPro"/>
</dbReference>
<dbReference type="InterPro" id="IPR036163">
    <property type="entry name" value="HMA_dom_sf"/>
</dbReference>
<dbReference type="CDD" id="cd00371">
    <property type="entry name" value="HMA"/>
    <property type="match status" value="1"/>
</dbReference>
<dbReference type="InterPro" id="IPR006121">
    <property type="entry name" value="HMA_dom"/>
</dbReference>
<feature type="domain" description="HMA" evidence="1">
    <location>
        <begin position="2"/>
        <end position="67"/>
    </location>
</feature>
<evidence type="ECO:0000259" key="1">
    <source>
        <dbReference type="PROSITE" id="PS50846"/>
    </source>
</evidence>